<dbReference type="Gene3D" id="3.20.20.80">
    <property type="entry name" value="Glycosidases"/>
    <property type="match status" value="1"/>
</dbReference>
<dbReference type="PANTHER" id="PTHR42976:SF1">
    <property type="entry name" value="GH18 DOMAIN-CONTAINING PROTEIN-RELATED"/>
    <property type="match status" value="1"/>
</dbReference>
<organism evidence="2 3">
    <name type="scientific">Kocuria gwangalliensis</name>
    <dbReference type="NCBI Taxonomy" id="501592"/>
    <lineage>
        <taxon>Bacteria</taxon>
        <taxon>Bacillati</taxon>
        <taxon>Actinomycetota</taxon>
        <taxon>Actinomycetes</taxon>
        <taxon>Micrococcales</taxon>
        <taxon>Micrococcaceae</taxon>
        <taxon>Kocuria</taxon>
    </lineage>
</organism>
<dbReference type="PROSITE" id="PS51257">
    <property type="entry name" value="PROKAR_LIPOPROTEIN"/>
    <property type="match status" value="1"/>
</dbReference>
<evidence type="ECO:0008006" key="4">
    <source>
        <dbReference type="Google" id="ProtNLM"/>
    </source>
</evidence>
<dbReference type="PANTHER" id="PTHR42976">
    <property type="entry name" value="BIFUNCTIONAL CHITINASE/LYSOZYME-RELATED"/>
    <property type="match status" value="1"/>
</dbReference>
<dbReference type="EMBL" id="BAABLN010000001">
    <property type="protein sequence ID" value="GAA4687806.1"/>
    <property type="molecule type" value="Genomic_DNA"/>
</dbReference>
<evidence type="ECO:0000256" key="1">
    <source>
        <dbReference type="SAM" id="MobiDB-lite"/>
    </source>
</evidence>
<name>A0ABP8WDY0_9MICC</name>
<keyword evidence="3" id="KW-1185">Reference proteome</keyword>
<feature type="region of interest" description="Disordered" evidence="1">
    <location>
        <begin position="282"/>
        <end position="302"/>
    </location>
</feature>
<evidence type="ECO:0000313" key="3">
    <source>
        <dbReference type="Proteomes" id="UP001501446"/>
    </source>
</evidence>
<dbReference type="InterPro" id="IPR017853">
    <property type="entry name" value="GH"/>
</dbReference>
<comment type="caution">
    <text evidence="2">The sequence shown here is derived from an EMBL/GenBank/DDBJ whole genome shotgun (WGS) entry which is preliminary data.</text>
</comment>
<gene>
    <name evidence="2" type="ORF">GCM10025781_00530</name>
</gene>
<reference evidence="3" key="1">
    <citation type="journal article" date="2019" name="Int. J. Syst. Evol. Microbiol.">
        <title>The Global Catalogue of Microorganisms (GCM) 10K type strain sequencing project: providing services to taxonomists for standard genome sequencing and annotation.</title>
        <authorList>
            <consortium name="The Broad Institute Genomics Platform"/>
            <consortium name="The Broad Institute Genome Sequencing Center for Infectious Disease"/>
            <person name="Wu L."/>
            <person name="Ma J."/>
        </authorList>
    </citation>
    <scope>NUCLEOTIDE SEQUENCE [LARGE SCALE GENOMIC DNA]</scope>
    <source>
        <strain evidence="3">JCM 18958</strain>
    </source>
</reference>
<dbReference type="SUPFAM" id="SSF51445">
    <property type="entry name" value="(Trans)glycosidases"/>
    <property type="match status" value="1"/>
</dbReference>
<dbReference type="RefSeq" id="WP_345310182.1">
    <property type="nucleotide sequence ID" value="NZ_BAABLN010000001.1"/>
</dbReference>
<proteinExistence type="predicted"/>
<evidence type="ECO:0000313" key="2">
    <source>
        <dbReference type="EMBL" id="GAA4687806.1"/>
    </source>
</evidence>
<protein>
    <recommendedName>
        <fullName evidence="4">Chitinase</fullName>
    </recommendedName>
</protein>
<dbReference type="InterPro" id="IPR052750">
    <property type="entry name" value="GH18_Chitinase"/>
</dbReference>
<dbReference type="Proteomes" id="UP001501446">
    <property type="component" value="Unassembled WGS sequence"/>
</dbReference>
<accession>A0ABP8WDY0</accession>
<sequence>METVRSRRRGTSARRIGALAILGVGLLTGCGGQEGGEVPESAWFGGYVNVTSVPRYEFESQDTASQGRTGLSFVVSDPDDACTPSWGGYYELDDAAEKLDLDTQIDTLRSNGGDVVVSFGGQSGTELATGCKDPDELYDAYSAVVERYDLDAVDLDIEMDDLQDSHAGSRRAEAVARLQEDRPDDDPLEVWVTLPAGTGGLDEQSQQTVAQLLEAGVDLTGVNLMIMNYGDGKDSERSCDDASVAAARAAQTQVKELYGTAGQELSDEQAWQRIGLTPMIGRNDVEQQSGDFTRALGERHSK</sequence>